<evidence type="ECO:0000313" key="2">
    <source>
        <dbReference type="EMBL" id="AFL96403.1"/>
    </source>
</evidence>
<sequence>MKKLFISLGLMASTMMFAQEKKTSSKNMVFFNQWCLKEYADMVPCITFSENNIDYKLLFGKFGDSIDLNQPIKLIEKHTQSPNFKTPEGYTIENTYSDVKKYGNLKGYPGWAYYVELPSGWCAAFYKTKPKDNDKISFFLKKYN</sequence>
<dbReference type="KEGG" id="orh:Ornrh_0181"/>
<evidence type="ECO:0000256" key="1">
    <source>
        <dbReference type="SAM" id="SignalP"/>
    </source>
</evidence>
<feature type="signal peptide" evidence="1">
    <location>
        <begin position="1"/>
        <end position="18"/>
    </location>
</feature>
<dbReference type="GeneID" id="71568460"/>
<dbReference type="GeneID" id="97256953"/>
<dbReference type="AlphaFoldDB" id="I3ZXG9"/>
<dbReference type="RefSeq" id="WP_014790033.1">
    <property type="nucleotide sequence ID" value="NC_018016.1"/>
</dbReference>
<name>I3ZXG9_ORNRL</name>
<reference evidence="2 3" key="1">
    <citation type="submission" date="2012-06" db="EMBL/GenBank/DDBJ databases">
        <title>The complete genome of Ornithobacterium rhinotracheale DSM 15997.</title>
        <authorList>
            <consortium name="US DOE Joint Genome Institute (JGI-PGF)"/>
            <person name="Lucas S."/>
            <person name="Copeland A."/>
            <person name="Lapidus A."/>
            <person name="Goodwin L."/>
            <person name="Pitluck S."/>
            <person name="Peters L."/>
            <person name="Mikhailova N."/>
            <person name="Teshima H."/>
            <person name="Kyrpides N."/>
            <person name="Mavromatis K."/>
            <person name="Pagani I."/>
            <person name="Ivanova N."/>
            <person name="Ovchinnikova G."/>
            <person name="Zeytun A."/>
            <person name="Detter J.C."/>
            <person name="Han C."/>
            <person name="Land M."/>
            <person name="Hauser L."/>
            <person name="Markowitz V."/>
            <person name="Cheng J.-F."/>
            <person name="Hugenholtz P."/>
            <person name="Woyke T."/>
            <person name="Wu D."/>
            <person name="Lang E."/>
            <person name="Kopitz M."/>
            <person name="Brambilla E."/>
            <person name="Klenk H.-P."/>
            <person name="Eisen J.A."/>
        </authorList>
    </citation>
    <scope>NUCLEOTIDE SEQUENCE [LARGE SCALE GENOMIC DNA]</scope>
    <source>
        <strain evidence="3">ATCC 51463 / DSM 15997 / CCUG 23171 / LMG 9086</strain>
    </source>
</reference>
<accession>I3ZXG9</accession>
<dbReference type="EMBL" id="CP003283">
    <property type="protein sequence ID" value="AFL96403.1"/>
    <property type="molecule type" value="Genomic_DNA"/>
</dbReference>
<organism evidence="2 3">
    <name type="scientific">Ornithobacterium rhinotracheale (strain ATCC 51463 / DSM 15997 / CCUG 23171 / CIP 104009 / LMG 9086)</name>
    <dbReference type="NCBI Taxonomy" id="867902"/>
    <lineage>
        <taxon>Bacteria</taxon>
        <taxon>Pseudomonadati</taxon>
        <taxon>Bacteroidota</taxon>
        <taxon>Flavobacteriia</taxon>
        <taxon>Flavobacteriales</taxon>
        <taxon>Weeksellaceae</taxon>
        <taxon>Ornithobacterium</taxon>
    </lineage>
</organism>
<evidence type="ECO:0000313" key="3">
    <source>
        <dbReference type="Proteomes" id="UP000006051"/>
    </source>
</evidence>
<proteinExistence type="predicted"/>
<protein>
    <submittedName>
        <fullName evidence="2">Uncharacterized protein</fullName>
    </submittedName>
</protein>
<dbReference type="HOGENOM" id="CLU_1794556_0_0_10"/>
<keyword evidence="3" id="KW-1185">Reference proteome</keyword>
<keyword evidence="1" id="KW-0732">Signal</keyword>
<feature type="chain" id="PRO_5003684521" evidence="1">
    <location>
        <begin position="19"/>
        <end position="144"/>
    </location>
</feature>
<dbReference type="Proteomes" id="UP000006051">
    <property type="component" value="Chromosome"/>
</dbReference>
<gene>
    <name evidence="2" type="ordered locus">Ornrh_0181</name>
</gene>
<dbReference type="STRING" id="867902.Ornrh_0181"/>